<dbReference type="Gene3D" id="1.10.555.10">
    <property type="entry name" value="Rho GTPase activation protein"/>
    <property type="match status" value="1"/>
</dbReference>
<sequence>MKPQTLSDSDSDASSMSLAFSDDNEEEHECRSMNNHGSSSSQQLFARFVRDTRFKVEQKTSEINATMQEKLPEWKLRGALYSTKAKETSIEWSRRGKVAVDRWKKDRAEEENAPYNPAYRQQHPSDSENAVFGMPLEVAVALTKIDTDDLIPAVFKRCIEYLNDVGVHEVGIYRIPGSTITVNKLRAVFNDGSDIDFHVTKPDPHAVGTLLKMYLRELPEPIIPFELANEYTKQFMQSIQSSNTLDKEAMQDTLHVSSSLTDTTTNVKLPPISPDLLKTVRSITSKLPIYSFCLLQLLSRHLKKVADNQQENRMSVSNLAVIFIPTLNIGRALFHCMVEHYGEIFEGHASHPHGGVTTIIPPPLPQKPRNLSIHANEPRKISHTKTMSDTQVMFKTPKVPPPKPSRSPLPSKHASTTTTTTSRDPKMTGQSQPIMFPSTIKRPHVPPIKPRSKSLSSPTHRPSVTTTDVTRKRSGRVEAIGKQFETLMSNNQNSFSK</sequence>
<dbReference type="GO" id="GO:0005096">
    <property type="term" value="F:GTPase activator activity"/>
    <property type="evidence" value="ECO:0007669"/>
    <property type="project" value="UniProtKB-KW"/>
</dbReference>
<protein>
    <recommendedName>
        <fullName evidence="3">Rho-GAP domain-containing protein</fullName>
    </recommendedName>
</protein>
<dbReference type="GO" id="GO:0005737">
    <property type="term" value="C:cytoplasm"/>
    <property type="evidence" value="ECO:0007669"/>
    <property type="project" value="TreeGrafter"/>
</dbReference>
<feature type="compositionally biased region" description="Low complexity" evidence="2">
    <location>
        <begin position="1"/>
        <end position="21"/>
    </location>
</feature>
<evidence type="ECO:0000313" key="4">
    <source>
        <dbReference type="EMBL" id="KAG2199562.1"/>
    </source>
</evidence>
<dbReference type="Proteomes" id="UP000603453">
    <property type="component" value="Unassembled WGS sequence"/>
</dbReference>
<feature type="domain" description="Rho-GAP" evidence="3">
    <location>
        <begin position="134"/>
        <end position="356"/>
    </location>
</feature>
<dbReference type="PANTHER" id="PTHR23176:SF129">
    <property type="entry name" value="RHO GTPASE ACTIVATING PROTEIN AT 16F, ISOFORM E-RELATED"/>
    <property type="match status" value="1"/>
</dbReference>
<dbReference type="PROSITE" id="PS50238">
    <property type="entry name" value="RHOGAP"/>
    <property type="match status" value="1"/>
</dbReference>
<evidence type="ECO:0000256" key="1">
    <source>
        <dbReference type="ARBA" id="ARBA00022468"/>
    </source>
</evidence>
<comment type="caution">
    <text evidence="4">The sequence shown here is derived from an EMBL/GenBank/DDBJ whole genome shotgun (WGS) entry which is preliminary data.</text>
</comment>
<dbReference type="Pfam" id="PF00620">
    <property type="entry name" value="RhoGAP"/>
    <property type="match status" value="1"/>
</dbReference>
<organism evidence="4 5">
    <name type="scientific">Mucor saturninus</name>
    <dbReference type="NCBI Taxonomy" id="64648"/>
    <lineage>
        <taxon>Eukaryota</taxon>
        <taxon>Fungi</taxon>
        <taxon>Fungi incertae sedis</taxon>
        <taxon>Mucoromycota</taxon>
        <taxon>Mucoromycotina</taxon>
        <taxon>Mucoromycetes</taxon>
        <taxon>Mucorales</taxon>
        <taxon>Mucorineae</taxon>
        <taxon>Mucoraceae</taxon>
        <taxon>Mucor</taxon>
    </lineage>
</organism>
<proteinExistence type="predicted"/>
<evidence type="ECO:0000256" key="2">
    <source>
        <dbReference type="SAM" id="MobiDB-lite"/>
    </source>
</evidence>
<gene>
    <name evidence="4" type="ORF">INT47_012162</name>
</gene>
<feature type="region of interest" description="Disordered" evidence="2">
    <location>
        <begin position="375"/>
        <end position="473"/>
    </location>
</feature>
<feature type="compositionally biased region" description="Polar residues" evidence="2">
    <location>
        <begin position="453"/>
        <end position="468"/>
    </location>
</feature>
<feature type="compositionally biased region" description="Polar residues" evidence="2">
    <location>
        <begin position="384"/>
        <end position="393"/>
    </location>
</feature>
<dbReference type="CDD" id="cd00159">
    <property type="entry name" value="RhoGAP"/>
    <property type="match status" value="1"/>
</dbReference>
<dbReference type="SMART" id="SM00324">
    <property type="entry name" value="RhoGAP"/>
    <property type="match status" value="1"/>
</dbReference>
<reference evidence="4" key="1">
    <citation type="submission" date="2020-12" db="EMBL/GenBank/DDBJ databases">
        <title>Metabolic potential, ecology and presence of endohyphal bacteria is reflected in genomic diversity of Mucoromycotina.</title>
        <authorList>
            <person name="Muszewska A."/>
            <person name="Okrasinska A."/>
            <person name="Steczkiewicz K."/>
            <person name="Drgas O."/>
            <person name="Orlowska M."/>
            <person name="Perlinska-Lenart U."/>
            <person name="Aleksandrzak-Piekarczyk T."/>
            <person name="Szatraj K."/>
            <person name="Zielenkiewicz U."/>
            <person name="Pilsyk S."/>
            <person name="Malc E."/>
            <person name="Mieczkowski P."/>
            <person name="Kruszewska J.S."/>
            <person name="Biernat P."/>
            <person name="Pawlowska J."/>
        </authorList>
    </citation>
    <scope>NUCLEOTIDE SEQUENCE</scope>
    <source>
        <strain evidence="4">WA0000017839</strain>
    </source>
</reference>
<name>A0A8H7QVJ7_9FUNG</name>
<evidence type="ECO:0000259" key="3">
    <source>
        <dbReference type="PROSITE" id="PS50238"/>
    </source>
</evidence>
<keyword evidence="1" id="KW-0343">GTPase activation</keyword>
<feature type="compositionally biased region" description="Polar residues" evidence="2">
    <location>
        <begin position="32"/>
        <end position="42"/>
    </location>
</feature>
<dbReference type="EMBL" id="JAEPRD010000094">
    <property type="protein sequence ID" value="KAG2199562.1"/>
    <property type="molecule type" value="Genomic_DNA"/>
</dbReference>
<dbReference type="OrthoDB" id="185175at2759"/>
<keyword evidence="5" id="KW-1185">Reference proteome</keyword>
<evidence type="ECO:0000313" key="5">
    <source>
        <dbReference type="Proteomes" id="UP000603453"/>
    </source>
</evidence>
<dbReference type="AlphaFoldDB" id="A0A8H7QVJ7"/>
<dbReference type="InterPro" id="IPR008936">
    <property type="entry name" value="Rho_GTPase_activation_prot"/>
</dbReference>
<dbReference type="GO" id="GO:0007165">
    <property type="term" value="P:signal transduction"/>
    <property type="evidence" value="ECO:0007669"/>
    <property type="project" value="InterPro"/>
</dbReference>
<dbReference type="InterPro" id="IPR000198">
    <property type="entry name" value="RhoGAP_dom"/>
</dbReference>
<accession>A0A8H7QVJ7</accession>
<feature type="compositionally biased region" description="Pro residues" evidence="2">
    <location>
        <begin position="398"/>
        <end position="407"/>
    </location>
</feature>
<dbReference type="SUPFAM" id="SSF48350">
    <property type="entry name" value="GTPase activation domain, GAP"/>
    <property type="match status" value="1"/>
</dbReference>
<feature type="compositionally biased region" description="Low complexity" evidence="2">
    <location>
        <begin position="408"/>
        <end position="421"/>
    </location>
</feature>
<dbReference type="InterPro" id="IPR050729">
    <property type="entry name" value="Rho-GAP"/>
</dbReference>
<feature type="region of interest" description="Disordered" evidence="2">
    <location>
        <begin position="1"/>
        <end position="42"/>
    </location>
</feature>
<dbReference type="PANTHER" id="PTHR23176">
    <property type="entry name" value="RHO/RAC/CDC GTPASE-ACTIVATING PROTEIN"/>
    <property type="match status" value="1"/>
</dbReference>